<accession>A0A844XHC3</accession>
<dbReference type="Pfam" id="PF08125">
    <property type="entry name" value="Mannitol_dh_C"/>
    <property type="match status" value="1"/>
</dbReference>
<dbReference type="GO" id="GO:0016616">
    <property type="term" value="F:oxidoreductase activity, acting on the CH-OH group of donors, NAD or NADP as acceptor"/>
    <property type="evidence" value="ECO:0007669"/>
    <property type="project" value="TreeGrafter"/>
</dbReference>
<evidence type="ECO:0000313" key="5">
    <source>
        <dbReference type="Proteomes" id="UP000461409"/>
    </source>
</evidence>
<dbReference type="AlphaFoldDB" id="A0A844XHC3"/>
<dbReference type="Proteomes" id="UP000461409">
    <property type="component" value="Unassembled WGS sequence"/>
</dbReference>
<feature type="domain" description="Mannitol dehydrogenase C-terminal" evidence="3">
    <location>
        <begin position="270"/>
        <end position="418"/>
    </location>
</feature>
<dbReference type="EMBL" id="WUBR01000003">
    <property type="protein sequence ID" value="MWV29230.1"/>
    <property type="molecule type" value="Genomic_DNA"/>
</dbReference>
<evidence type="ECO:0000256" key="1">
    <source>
        <dbReference type="ARBA" id="ARBA00023002"/>
    </source>
</evidence>
<dbReference type="RefSeq" id="WP_160486834.1">
    <property type="nucleotide sequence ID" value="NZ_WUBR01000003.1"/>
</dbReference>
<dbReference type="Gene3D" id="3.40.50.720">
    <property type="entry name" value="NAD(P)-binding Rossmann-like Domain"/>
    <property type="match status" value="1"/>
</dbReference>
<dbReference type="InterPro" id="IPR013131">
    <property type="entry name" value="Mannitol_DH_N"/>
</dbReference>
<feature type="domain" description="Mannitol dehydrogenase N-terminal" evidence="2">
    <location>
        <begin position="27"/>
        <end position="261"/>
    </location>
</feature>
<protein>
    <submittedName>
        <fullName evidence="4">Mannitol dehydrogenase family protein</fullName>
    </submittedName>
</protein>
<dbReference type="PANTHER" id="PTHR43362">
    <property type="entry name" value="MANNITOL DEHYDROGENASE DSF1-RELATED"/>
    <property type="match status" value="1"/>
</dbReference>
<dbReference type="PANTHER" id="PTHR43362:SF1">
    <property type="entry name" value="MANNITOL DEHYDROGENASE 2-RELATED"/>
    <property type="match status" value="1"/>
</dbReference>
<gene>
    <name evidence="4" type="ORF">GRF63_15100</name>
</gene>
<evidence type="ECO:0000313" key="4">
    <source>
        <dbReference type="EMBL" id="MWV29230.1"/>
    </source>
</evidence>
<evidence type="ECO:0000259" key="3">
    <source>
        <dbReference type="Pfam" id="PF08125"/>
    </source>
</evidence>
<dbReference type="InterPro" id="IPR050988">
    <property type="entry name" value="Mannitol_DH/Oxidoreductase"/>
</dbReference>
<proteinExistence type="predicted"/>
<dbReference type="SUPFAM" id="SSF48179">
    <property type="entry name" value="6-phosphogluconate dehydrogenase C-terminal domain-like"/>
    <property type="match status" value="1"/>
</dbReference>
<dbReference type="Gene3D" id="1.10.1040.10">
    <property type="entry name" value="N-(1-d-carboxylethyl)-l-norvaline Dehydrogenase, domain 2"/>
    <property type="match status" value="1"/>
</dbReference>
<dbReference type="InterPro" id="IPR000669">
    <property type="entry name" value="Mannitol_DH"/>
</dbReference>
<reference evidence="4 5" key="2">
    <citation type="submission" date="2020-02" db="EMBL/GenBank/DDBJ databases">
        <title>Erythrobacter dongmakensis sp. nov., isolated from a tidal mudflat.</title>
        <authorList>
            <person name="Kim I.S."/>
        </authorList>
    </citation>
    <scope>NUCLEOTIDE SEQUENCE [LARGE SCALE GENOMIC DNA]</scope>
    <source>
        <strain evidence="4 5">GH3-10</strain>
    </source>
</reference>
<organism evidence="4 5">
    <name type="scientific">Aurantiacibacter rhizosphaerae</name>
    <dbReference type="NCBI Taxonomy" id="2691582"/>
    <lineage>
        <taxon>Bacteria</taxon>
        <taxon>Pseudomonadati</taxon>
        <taxon>Pseudomonadota</taxon>
        <taxon>Alphaproteobacteria</taxon>
        <taxon>Sphingomonadales</taxon>
        <taxon>Erythrobacteraceae</taxon>
        <taxon>Aurantiacibacter</taxon>
    </lineage>
</organism>
<evidence type="ECO:0000259" key="2">
    <source>
        <dbReference type="Pfam" id="PF01232"/>
    </source>
</evidence>
<keyword evidence="1" id="KW-0560">Oxidoreductase</keyword>
<dbReference type="InterPro" id="IPR013328">
    <property type="entry name" value="6PGD_dom2"/>
</dbReference>
<name>A0A844XHC3_9SPHN</name>
<dbReference type="Pfam" id="PF01232">
    <property type="entry name" value="Mannitol_dh"/>
    <property type="match status" value="1"/>
</dbReference>
<dbReference type="PRINTS" id="PR00084">
    <property type="entry name" value="MTLDHDRGNASE"/>
</dbReference>
<dbReference type="InterPro" id="IPR008927">
    <property type="entry name" value="6-PGluconate_DH-like_C_sf"/>
</dbReference>
<keyword evidence="5" id="KW-1185">Reference proteome</keyword>
<dbReference type="SUPFAM" id="SSF51735">
    <property type="entry name" value="NAD(P)-binding Rossmann-fold domains"/>
    <property type="match status" value="1"/>
</dbReference>
<reference evidence="4 5" key="1">
    <citation type="submission" date="2019-12" db="EMBL/GenBank/DDBJ databases">
        <authorList>
            <person name="Lee S.D."/>
        </authorList>
    </citation>
    <scope>NUCLEOTIDE SEQUENCE [LARGE SCALE GENOMIC DNA]</scope>
    <source>
        <strain evidence="4 5">GH3-10</strain>
    </source>
</reference>
<comment type="caution">
    <text evidence="4">The sequence shown here is derived from an EMBL/GenBank/DDBJ whole genome shotgun (WGS) entry which is preliminary data.</text>
</comment>
<dbReference type="InterPro" id="IPR013118">
    <property type="entry name" value="Mannitol_DH_C"/>
</dbReference>
<dbReference type="InterPro" id="IPR036291">
    <property type="entry name" value="NAD(P)-bd_dom_sf"/>
</dbReference>
<sequence>MRLSSEIVSRLPDAVARPGYDRAQPCGIVHFGIGAFHRAHQAAYTDACMGAGESGWMIAGVSMRSASVADQLNPQDELYTLTVRSAGESETRLIGSVAEVLVAGPDRDRIVELLASPDCHVATFTVTEKGYCRKSDGSLDFPKAEDGFYPILCDALALRRDAGVAGLSLLSCDNLSGNGKQLRRLMLEWIEARAPDLRDWFIENCTTPDMMVDRIVPASSDEDLDSLEQRIGMRDEGAVFTEAFTQWVIEDDFAGPRPSWEDHGAQIVSDVAPFETAKLRMLNGAHSLLAYAGLDHGHTFVHEAIADAALRSLVKQLMTEEAAPTIAAGDGQDLDSYADELVARFENPALNHRLAQIAMDGSQKVGQRWLETLAIQQSQGKSCEAILTGIAHWLNHVSGDVRQVEDPQADSLRAIWQQAGADGVVLAVFGEGGPLQSDWTPSETEVAFIDDRLTALR</sequence>